<accession>A0ABU2F8X2</accession>
<keyword evidence="2" id="KW-1185">Reference proteome</keyword>
<dbReference type="EMBL" id="JAMQON010000001">
    <property type="protein sequence ID" value="MDS0258363.1"/>
    <property type="molecule type" value="Genomic_DNA"/>
</dbReference>
<comment type="caution">
    <text evidence="1">The sequence shown here is derived from an EMBL/GenBank/DDBJ whole genome shotgun (WGS) entry which is preliminary data.</text>
</comment>
<dbReference type="RefSeq" id="WP_310917931.1">
    <property type="nucleotide sequence ID" value="NZ_JAMQON010000001.1"/>
</dbReference>
<name>A0ABU2F8X2_9EURY</name>
<gene>
    <name evidence="1" type="ORF">NDI56_02935</name>
</gene>
<sequence>MHRNERWRKFFADAKREPRLRESLARYLCVRWDRTHDSELTDVQLWHMSERTALDGSETVQRERLGTYRCGSA</sequence>
<dbReference type="Proteomes" id="UP001259659">
    <property type="component" value="Unassembled WGS sequence"/>
</dbReference>
<evidence type="ECO:0000313" key="2">
    <source>
        <dbReference type="Proteomes" id="UP001259659"/>
    </source>
</evidence>
<organism evidence="1 2">
    <name type="scientific">Haloarcula saliterrae</name>
    <dbReference type="NCBI Taxonomy" id="2950534"/>
    <lineage>
        <taxon>Archaea</taxon>
        <taxon>Methanobacteriati</taxon>
        <taxon>Methanobacteriota</taxon>
        <taxon>Stenosarchaea group</taxon>
        <taxon>Halobacteria</taxon>
        <taxon>Halobacteriales</taxon>
        <taxon>Haloarculaceae</taxon>
        <taxon>Haloarcula</taxon>
    </lineage>
</organism>
<reference evidence="1 2" key="1">
    <citation type="submission" date="2022-06" db="EMBL/GenBank/DDBJ databases">
        <title>Haloarcula sp. a new haloarchaeum isolate from saline soil.</title>
        <authorList>
            <person name="Strakova D."/>
            <person name="Galisteo C."/>
            <person name="Sanchez-Porro C."/>
            <person name="Ventosa A."/>
        </authorList>
    </citation>
    <scope>NUCLEOTIDE SEQUENCE [LARGE SCALE GENOMIC DNA]</scope>
    <source>
        <strain evidence="1 2">S1CR25-12</strain>
    </source>
</reference>
<protein>
    <submittedName>
        <fullName evidence="1">Uncharacterized protein</fullName>
    </submittedName>
</protein>
<proteinExistence type="predicted"/>
<evidence type="ECO:0000313" key="1">
    <source>
        <dbReference type="EMBL" id="MDS0258363.1"/>
    </source>
</evidence>